<keyword evidence="2" id="KW-0732">Signal</keyword>
<name>A0A8J6NG30_9BACT</name>
<dbReference type="SUPFAM" id="SSF56935">
    <property type="entry name" value="Porins"/>
    <property type="match status" value="1"/>
</dbReference>
<evidence type="ECO:0000256" key="2">
    <source>
        <dbReference type="SAM" id="SignalP"/>
    </source>
</evidence>
<protein>
    <recommendedName>
        <fullName evidence="5">TonB-dependent receptor</fullName>
    </recommendedName>
</protein>
<organism evidence="3 4">
    <name type="scientific">Candidatus Desulfobia pelagia</name>
    <dbReference type="NCBI Taxonomy" id="2841692"/>
    <lineage>
        <taxon>Bacteria</taxon>
        <taxon>Pseudomonadati</taxon>
        <taxon>Thermodesulfobacteriota</taxon>
        <taxon>Desulfobulbia</taxon>
        <taxon>Desulfobulbales</taxon>
        <taxon>Desulfobulbaceae</taxon>
        <taxon>Candidatus Desulfobia</taxon>
    </lineage>
</organism>
<dbReference type="Proteomes" id="UP000614424">
    <property type="component" value="Unassembled WGS sequence"/>
</dbReference>
<feature type="chain" id="PRO_5035309305" description="TonB-dependent receptor" evidence="2">
    <location>
        <begin position="24"/>
        <end position="451"/>
    </location>
</feature>
<feature type="signal peptide" evidence="2">
    <location>
        <begin position="1"/>
        <end position="23"/>
    </location>
</feature>
<evidence type="ECO:0000256" key="1">
    <source>
        <dbReference type="SAM" id="Coils"/>
    </source>
</evidence>
<feature type="coiled-coil region" evidence="1">
    <location>
        <begin position="33"/>
        <end position="67"/>
    </location>
</feature>
<comment type="caution">
    <text evidence="3">The sequence shown here is derived from an EMBL/GenBank/DDBJ whole genome shotgun (WGS) entry which is preliminary data.</text>
</comment>
<accession>A0A8J6NG30</accession>
<proteinExistence type="predicted"/>
<keyword evidence="1" id="KW-0175">Coiled coil</keyword>
<reference evidence="3 4" key="1">
    <citation type="submission" date="2020-08" db="EMBL/GenBank/DDBJ databases">
        <title>Bridging the membrane lipid divide: bacteria of the FCB group superphylum have the potential to synthesize archaeal ether lipids.</title>
        <authorList>
            <person name="Villanueva L."/>
            <person name="Von Meijenfeldt F.A.B."/>
            <person name="Westbye A.B."/>
            <person name="Yadav S."/>
            <person name="Hopmans E.C."/>
            <person name="Dutilh B.E."/>
            <person name="Sinninghe Damste J.S."/>
        </authorList>
    </citation>
    <scope>NUCLEOTIDE SEQUENCE [LARGE SCALE GENOMIC DNA]</scope>
    <source>
        <strain evidence="3">NIOZ-UU47</strain>
    </source>
</reference>
<sequence length="451" mass="50111">MRKFYTGMSFFLMTFLPISSAQAVTDADIEALRNEIKSMKQSYEGRITELEAKLEVFEAEKAKAEDMKVKKESSIASGRKIYDNEFNPSISVILNGKYSSFSSKDSEISGFAVGEEGERGNEGFAVDESELNFSANIDDKFYGSVTAAIVREEGEDKVELEEAYVQTLAGLSLPNGLTAKAGRAFWTFGYLNEHHSHADDFADRPLPNRVFLNKSYNDDGLEVSYVLPTDLYAEIGGGLFRGDDIPFGGSDGEDLDAWSAYARIGGDIGDNMSWRLGGYVLSGESDEGRSTNEDAVIFIGDTDLYAGDLRFTWAPTGNQRNQEITLQGEYFWRDEDGTYEDLDTGTGAVTFDDKSDGWYAQVVYKFLQQWRVGLRYSELESPDVPAGLVGSVLDSGGHDSKATAIMADWTNSEFSRLRLQYNHEELSDNQNDDQIMVQYIMSLGAHGAHKY</sequence>
<dbReference type="EMBL" id="JACNJZ010000221">
    <property type="protein sequence ID" value="MBC8319061.1"/>
    <property type="molecule type" value="Genomic_DNA"/>
</dbReference>
<dbReference type="AlphaFoldDB" id="A0A8J6NG30"/>
<evidence type="ECO:0000313" key="3">
    <source>
        <dbReference type="EMBL" id="MBC8319061.1"/>
    </source>
</evidence>
<gene>
    <name evidence="3" type="ORF">H8E41_14290</name>
</gene>
<dbReference type="Gene3D" id="2.40.160.10">
    <property type="entry name" value="Porin"/>
    <property type="match status" value="1"/>
</dbReference>
<dbReference type="InterPro" id="IPR023614">
    <property type="entry name" value="Porin_dom_sf"/>
</dbReference>
<evidence type="ECO:0000313" key="4">
    <source>
        <dbReference type="Proteomes" id="UP000614424"/>
    </source>
</evidence>
<evidence type="ECO:0008006" key="5">
    <source>
        <dbReference type="Google" id="ProtNLM"/>
    </source>
</evidence>